<organism evidence="2 3">
    <name type="scientific">Aspergillus avenaceus</name>
    <dbReference type="NCBI Taxonomy" id="36643"/>
    <lineage>
        <taxon>Eukaryota</taxon>
        <taxon>Fungi</taxon>
        <taxon>Dikarya</taxon>
        <taxon>Ascomycota</taxon>
        <taxon>Pezizomycotina</taxon>
        <taxon>Eurotiomycetes</taxon>
        <taxon>Eurotiomycetidae</taxon>
        <taxon>Eurotiales</taxon>
        <taxon>Aspergillaceae</taxon>
        <taxon>Aspergillus</taxon>
        <taxon>Aspergillus subgen. Circumdati</taxon>
    </lineage>
</organism>
<dbReference type="InterPro" id="IPR021840">
    <property type="entry name" value="DUF3433"/>
</dbReference>
<keyword evidence="1" id="KW-1133">Transmembrane helix</keyword>
<evidence type="ECO:0000313" key="2">
    <source>
        <dbReference type="EMBL" id="KAE8153512.1"/>
    </source>
</evidence>
<evidence type="ECO:0000256" key="1">
    <source>
        <dbReference type="SAM" id="Phobius"/>
    </source>
</evidence>
<feature type="transmembrane region" description="Helical" evidence="1">
    <location>
        <begin position="678"/>
        <end position="697"/>
    </location>
</feature>
<proteinExistence type="predicted"/>
<dbReference type="Proteomes" id="UP000325780">
    <property type="component" value="Unassembled WGS sequence"/>
</dbReference>
<keyword evidence="3" id="KW-1185">Reference proteome</keyword>
<dbReference type="EMBL" id="ML742038">
    <property type="protein sequence ID" value="KAE8153512.1"/>
    <property type="molecule type" value="Genomic_DNA"/>
</dbReference>
<sequence>MRREHYNNAGKVATTRGWRPATLRPSYLLFLACVMAALMLVLETLRQISDLRSGLLSYDETEYIPNSVSFAYNYVPTIIGLCLLILWSFMAYDVFRLEPYFQISAHPVFSAELLTTNYNFGPHISTPISAVRRRHWVVVAVALVNLLMQFALPSLLSNLMEVNELSMNYAETVRSWPNLVNTQEQSEWLSTQSNSSLRSLLTPYPGKSMSRIAKFAIPPVELPVYDDYSTSLWTLNHTVYWTDLSCSDLSGESLNAAQPIVSATETQGNRFKMSLQYPNLLLSVLSGSTERCTSNLNYTGVFDPATASIQARGWELVETSCGPVDLYGFFVNVNVTELSQMVRQARNLTAESQRFITNSQFFSCNLNYHTALGQVSMRANASAVAVDVDRRSVSTVNRSLLDVSGFKTYLKQGICFSAGPCNREAQTNQSRPHCSTGIDRYDHLCPDTLQYPQFQVGEHEFKSTIGIALKSSSARLIDRFFKTSDIATPIQGNRASDRVAIVIVSSSARGTEVILLLGVVTCLFLAFLYHSRENILRTDPGSIAAMCGIVADLFNPLSLRDLVRHTTGPYTTLQLRRKLRGWQCYWDQGPSGARLVFVCDKSGPGQEGAASSIKTVIRKRQARPVQRKSPMLHFLSIPIFIAELVGLLAVISTMATLFVLSSKEGKFRDLSQSASSQLSLVLGVVPALVASVMRNLFTSIYLNLGILEPWIHLQKGRVDAQSSLLLNLSSQTPFAVLYRSLRSHHYVLSLVSLCCIVNISLPAVFGALFTQSQTQTLRPTFDVRSRYDHSTILAPEIIPDFYQYGAIESPMLNGLSSLAWMTSEYSFIPLSVATNNASYTYEAATLGVGADLTCKEASLIKSVPTVTREGTGVAHYLSGEHNTEYRVYSWLSNKETASQSFHIQMLAPSNRSMEANHTGLAIISNLTSGALQEKTSMVALLCQPTVKLQNFTVRFDANGMVNGYVETGVIAHEQLQSNMTSNLADFHRQFVYSLQRTSDDNATFDESPRMFVPDWPGSLVKLIYEQTDPHPTSINTNTLAEVTQHVYQWLFATYFTTCKDFYFQRLPQPTNVSDAYVQRDAWSLVRSPPSFIFALLNVSFMTFVLIVVFSTRYGSFEGPRVPRSLGSVLAWIASSPILERFHGTYHWDSKERSDYLVAMDKRYTFRTILGPDGEPRWVIEEDPPEKA</sequence>
<reference evidence="2 3" key="1">
    <citation type="submission" date="2019-04" db="EMBL/GenBank/DDBJ databases">
        <title>Friends and foes A comparative genomics study of 23 Aspergillus species from section Flavi.</title>
        <authorList>
            <consortium name="DOE Joint Genome Institute"/>
            <person name="Kjaerbolling I."/>
            <person name="Vesth T."/>
            <person name="Frisvad J.C."/>
            <person name="Nybo J.L."/>
            <person name="Theobald S."/>
            <person name="Kildgaard S."/>
            <person name="Isbrandt T."/>
            <person name="Kuo A."/>
            <person name="Sato A."/>
            <person name="Lyhne E.K."/>
            <person name="Kogle M.E."/>
            <person name="Wiebenga A."/>
            <person name="Kun R.S."/>
            <person name="Lubbers R.J."/>
            <person name="Makela M.R."/>
            <person name="Barry K."/>
            <person name="Chovatia M."/>
            <person name="Clum A."/>
            <person name="Daum C."/>
            <person name="Haridas S."/>
            <person name="He G."/>
            <person name="LaButti K."/>
            <person name="Lipzen A."/>
            <person name="Mondo S."/>
            <person name="Riley R."/>
            <person name="Salamov A."/>
            <person name="Simmons B.A."/>
            <person name="Magnuson J.K."/>
            <person name="Henrissat B."/>
            <person name="Mortensen U.H."/>
            <person name="Larsen T.O."/>
            <person name="Devries R.P."/>
            <person name="Grigoriev I.V."/>
            <person name="Machida M."/>
            <person name="Baker S.E."/>
            <person name="Andersen M.R."/>
        </authorList>
    </citation>
    <scope>NUCLEOTIDE SEQUENCE [LARGE SCALE GENOMIC DNA]</scope>
    <source>
        <strain evidence="2 3">IBT 18842</strain>
    </source>
</reference>
<feature type="transmembrane region" description="Helical" evidence="1">
    <location>
        <begin position="74"/>
        <end position="95"/>
    </location>
</feature>
<feature type="transmembrane region" description="Helical" evidence="1">
    <location>
        <begin position="21"/>
        <end position="42"/>
    </location>
</feature>
<gene>
    <name evidence="2" type="ORF">BDV25DRAFT_149277</name>
</gene>
<feature type="transmembrane region" description="Helical" evidence="1">
    <location>
        <begin position="746"/>
        <end position="769"/>
    </location>
</feature>
<dbReference type="OrthoDB" id="3248909at2759"/>
<evidence type="ECO:0000313" key="3">
    <source>
        <dbReference type="Proteomes" id="UP000325780"/>
    </source>
</evidence>
<protein>
    <submittedName>
        <fullName evidence="2">Uncharacterized protein</fullName>
    </submittedName>
</protein>
<keyword evidence="1" id="KW-0472">Membrane</keyword>
<name>A0A5N6U4L6_ASPAV</name>
<dbReference type="PANTHER" id="PTHR37544">
    <property type="entry name" value="SPRAY-RELATED"/>
    <property type="match status" value="1"/>
</dbReference>
<dbReference type="Pfam" id="PF11915">
    <property type="entry name" value="DUF3433"/>
    <property type="match status" value="2"/>
</dbReference>
<feature type="transmembrane region" description="Helical" evidence="1">
    <location>
        <begin position="1091"/>
        <end position="1110"/>
    </location>
</feature>
<feature type="transmembrane region" description="Helical" evidence="1">
    <location>
        <begin position="632"/>
        <end position="658"/>
    </location>
</feature>
<accession>A0A5N6U4L6</accession>
<dbReference type="AlphaFoldDB" id="A0A5N6U4L6"/>
<keyword evidence="1" id="KW-0812">Transmembrane</keyword>
<feature type="transmembrane region" description="Helical" evidence="1">
    <location>
        <begin position="513"/>
        <end position="529"/>
    </location>
</feature>
<dbReference type="PANTHER" id="PTHR37544:SF3">
    <property type="entry name" value="SPRAY"/>
    <property type="match status" value="1"/>
</dbReference>
<feature type="transmembrane region" description="Helical" evidence="1">
    <location>
        <begin position="136"/>
        <end position="156"/>
    </location>
</feature>